<keyword evidence="4" id="KW-1185">Reference proteome</keyword>
<feature type="region of interest" description="Disordered" evidence="2">
    <location>
        <begin position="329"/>
        <end position="359"/>
    </location>
</feature>
<protein>
    <submittedName>
        <fullName evidence="3">Uncharacterized protein</fullName>
    </submittedName>
</protein>
<evidence type="ECO:0000256" key="1">
    <source>
        <dbReference type="SAM" id="Coils"/>
    </source>
</evidence>
<proteinExistence type="predicted"/>
<evidence type="ECO:0000313" key="4">
    <source>
        <dbReference type="Proteomes" id="UP000002640"/>
    </source>
</evidence>
<dbReference type="KEGG" id="psoj:PHYSODRAFT_326803"/>
<dbReference type="Proteomes" id="UP000002640">
    <property type="component" value="Unassembled WGS sequence"/>
</dbReference>
<sequence>MDDGIFKVVRDPFFSELVTVDEVDGWLNFESDLMVTGQQRIYIRSSYKSIADQALSKDEPGMEKKYAVVTGTPRVGKSVFLYYVMWRLVKEGKRVLFLTEEPPVYFDGSGAGCASQVFVEERVAQARLEAVARTQALVCAINQAYGDPMALERRVDDRIQRVLTMLQDASLSQAREMASAALRAEQAVQTLMANLNDEFLQLARAVAVSEVDIRLGQAMAILEERVVRRAESHVLGLVKSLLEENRRQWQRQLMELQHLVEERLEQRLRETIVVAKKAAEAQAREVISESAGESTSLKIARLQAQQDVAERALQRAAELKAIAARELAEKRAQKRTSSPAHIKGGRPAINTARPTLPAA</sequence>
<dbReference type="RefSeq" id="XP_009521124.1">
    <property type="nucleotide sequence ID" value="XM_009522829.1"/>
</dbReference>
<dbReference type="EMBL" id="JH159152">
    <property type="protein sequence ID" value="EGZ25836.1"/>
    <property type="molecule type" value="Genomic_DNA"/>
</dbReference>
<gene>
    <name evidence="3" type="ORF">PHYSODRAFT_326803</name>
</gene>
<feature type="coiled-coil region" evidence="1">
    <location>
        <begin position="239"/>
        <end position="266"/>
    </location>
</feature>
<evidence type="ECO:0000256" key="2">
    <source>
        <dbReference type="SAM" id="MobiDB-lite"/>
    </source>
</evidence>
<keyword evidence="1" id="KW-0175">Coiled coil</keyword>
<accession>G4Z0I7</accession>
<evidence type="ECO:0000313" key="3">
    <source>
        <dbReference type="EMBL" id="EGZ25836.1"/>
    </source>
</evidence>
<name>G4Z0I7_PHYSP</name>
<reference evidence="3 4" key="1">
    <citation type="journal article" date="2006" name="Science">
        <title>Phytophthora genome sequences uncover evolutionary origins and mechanisms of pathogenesis.</title>
        <authorList>
            <person name="Tyler B.M."/>
            <person name="Tripathy S."/>
            <person name="Zhang X."/>
            <person name="Dehal P."/>
            <person name="Jiang R.H."/>
            <person name="Aerts A."/>
            <person name="Arredondo F.D."/>
            <person name="Baxter L."/>
            <person name="Bensasson D."/>
            <person name="Beynon J.L."/>
            <person name="Chapman J."/>
            <person name="Damasceno C.M."/>
            <person name="Dorrance A.E."/>
            <person name="Dou D."/>
            <person name="Dickerman A.W."/>
            <person name="Dubchak I.L."/>
            <person name="Garbelotto M."/>
            <person name="Gijzen M."/>
            <person name="Gordon S.G."/>
            <person name="Govers F."/>
            <person name="Grunwald N.J."/>
            <person name="Huang W."/>
            <person name="Ivors K.L."/>
            <person name="Jones R.W."/>
            <person name="Kamoun S."/>
            <person name="Krampis K."/>
            <person name="Lamour K.H."/>
            <person name="Lee M.K."/>
            <person name="McDonald W.H."/>
            <person name="Medina M."/>
            <person name="Meijer H.J."/>
            <person name="Nordberg E.K."/>
            <person name="Maclean D.J."/>
            <person name="Ospina-Giraldo M.D."/>
            <person name="Morris P.F."/>
            <person name="Phuntumart V."/>
            <person name="Putnam N.H."/>
            <person name="Rash S."/>
            <person name="Rose J.K."/>
            <person name="Sakihama Y."/>
            <person name="Salamov A.A."/>
            <person name="Savidor A."/>
            <person name="Scheuring C.F."/>
            <person name="Smith B.M."/>
            <person name="Sobral B.W."/>
            <person name="Terry A."/>
            <person name="Torto-Alalibo T.A."/>
            <person name="Win J."/>
            <person name="Xu Z."/>
            <person name="Zhang H."/>
            <person name="Grigoriev I.V."/>
            <person name="Rokhsar D.S."/>
            <person name="Boore J.L."/>
        </authorList>
    </citation>
    <scope>NUCLEOTIDE SEQUENCE [LARGE SCALE GENOMIC DNA]</scope>
    <source>
        <strain evidence="3 4">P6497</strain>
    </source>
</reference>
<organism evidence="3 4">
    <name type="scientific">Phytophthora sojae (strain P6497)</name>
    <name type="common">Soybean stem and root rot agent</name>
    <name type="synonym">Phytophthora megasperma f. sp. glycines</name>
    <dbReference type="NCBI Taxonomy" id="1094619"/>
    <lineage>
        <taxon>Eukaryota</taxon>
        <taxon>Sar</taxon>
        <taxon>Stramenopiles</taxon>
        <taxon>Oomycota</taxon>
        <taxon>Peronosporomycetes</taxon>
        <taxon>Peronosporales</taxon>
        <taxon>Peronosporaceae</taxon>
        <taxon>Phytophthora</taxon>
    </lineage>
</organism>
<dbReference type="AlphaFoldDB" id="G4Z0I7"/>
<dbReference type="InParanoid" id="G4Z0I7"/>
<dbReference type="GeneID" id="20645501"/>